<organism evidence="2 3">
    <name type="scientific">Triparma laevis f. longispina</name>
    <dbReference type="NCBI Taxonomy" id="1714387"/>
    <lineage>
        <taxon>Eukaryota</taxon>
        <taxon>Sar</taxon>
        <taxon>Stramenopiles</taxon>
        <taxon>Ochrophyta</taxon>
        <taxon>Bolidophyceae</taxon>
        <taxon>Parmales</taxon>
        <taxon>Triparmaceae</taxon>
        <taxon>Triparma</taxon>
    </lineage>
</organism>
<dbReference type="PANTHER" id="PTHR12716">
    <property type="entry name" value="TRANSCRIPTION INITIATION FACTOR IIE, BETA SUBUNIT"/>
    <property type="match status" value="1"/>
</dbReference>
<dbReference type="AlphaFoldDB" id="A0A9W7AT17"/>
<protein>
    <submittedName>
        <fullName evidence="2">Uncharacterized protein</fullName>
    </submittedName>
</protein>
<feature type="compositionally biased region" description="Basic and acidic residues" evidence="1">
    <location>
        <begin position="420"/>
        <end position="449"/>
    </location>
</feature>
<dbReference type="Proteomes" id="UP001165122">
    <property type="component" value="Unassembled WGS sequence"/>
</dbReference>
<dbReference type="OrthoDB" id="40162at2759"/>
<feature type="region of interest" description="Disordered" evidence="1">
    <location>
        <begin position="390"/>
        <end position="449"/>
    </location>
</feature>
<dbReference type="PANTHER" id="PTHR12716:SF8">
    <property type="entry name" value="TRANSCRIPTION INITIATION FACTOR IIE SUBUNIT BETA"/>
    <property type="match status" value="1"/>
</dbReference>
<proteinExistence type="predicted"/>
<evidence type="ECO:0000313" key="2">
    <source>
        <dbReference type="EMBL" id="GMH75480.1"/>
    </source>
</evidence>
<comment type="caution">
    <text evidence="2">The sequence shown here is derived from an EMBL/GenBank/DDBJ whole genome shotgun (WGS) entry which is preliminary data.</text>
</comment>
<reference evidence="3" key="1">
    <citation type="journal article" date="2023" name="Commun. Biol.">
        <title>Genome analysis of Parmales, the sister group of diatoms, reveals the evolutionary specialization of diatoms from phago-mixotrophs to photoautotrophs.</title>
        <authorList>
            <person name="Ban H."/>
            <person name="Sato S."/>
            <person name="Yoshikawa S."/>
            <person name="Yamada K."/>
            <person name="Nakamura Y."/>
            <person name="Ichinomiya M."/>
            <person name="Sato N."/>
            <person name="Blanc-Mathieu R."/>
            <person name="Endo H."/>
            <person name="Kuwata A."/>
            <person name="Ogata H."/>
        </authorList>
    </citation>
    <scope>NUCLEOTIDE SEQUENCE [LARGE SCALE GENOMIC DNA]</scope>
    <source>
        <strain evidence="3">NIES 3700</strain>
    </source>
</reference>
<gene>
    <name evidence="2" type="ORF">TrLO_g8983</name>
</gene>
<evidence type="ECO:0000313" key="3">
    <source>
        <dbReference type="Proteomes" id="UP001165122"/>
    </source>
</evidence>
<accession>A0A9W7AT17</accession>
<feature type="compositionally biased region" description="Basic and acidic residues" evidence="1">
    <location>
        <begin position="97"/>
        <end position="112"/>
    </location>
</feature>
<name>A0A9W7AT17_9STRA</name>
<evidence type="ECO:0000256" key="1">
    <source>
        <dbReference type="SAM" id="MobiDB-lite"/>
    </source>
</evidence>
<dbReference type="GO" id="GO:0006367">
    <property type="term" value="P:transcription initiation at RNA polymerase II promoter"/>
    <property type="evidence" value="ECO:0007669"/>
    <property type="project" value="InterPro"/>
</dbReference>
<feature type="compositionally biased region" description="Basic residues" evidence="1">
    <location>
        <begin position="399"/>
        <end position="408"/>
    </location>
</feature>
<sequence>MSVHFDFMNSDQHADGFHDNHLNFDGSSSSSSGGASDLEELEVSFKRSNLELFGVVFSHLTQLFTAGADGKKKKYGVTAEKIREKTGVDINDPGNDVDVRLARHPNIEVKEKKQGKKNPQFDDDERDDSLYSSLSKPSPTTVVKSYIYNHNYSLSCSSDILSLLERCHDGIYVRDVVKCYKGAEGDLARLIKAGEVVAVGEHKPDKSKDNWVVFPRGPKYIVELDEGTFTANGERQIDTSKDQTNNILRGESVMVRGDAYEDTWFKVSTFVKAKDDQPVRAKAPLSVSLTGQVRQTKTYDTMAKRNEAQYIYPMDDTTVPLDGPLIPNPLANADDSKLKLFRHGCTHDLKKRWFDTMDDPSFSKTSFSEAKLHSSLVKAGLALKSEGRAAGEEVERKRGSNKRRRKYVPKQQRLTTNTHLEGEAKISMERMLEDERRKKMEARENARED</sequence>
<dbReference type="InterPro" id="IPR016656">
    <property type="entry name" value="TFIIE-bsu"/>
</dbReference>
<feature type="region of interest" description="Disordered" evidence="1">
    <location>
        <begin position="87"/>
        <end position="134"/>
    </location>
</feature>
<dbReference type="GO" id="GO:0005673">
    <property type="term" value="C:transcription factor TFIIE complex"/>
    <property type="evidence" value="ECO:0007669"/>
    <property type="project" value="InterPro"/>
</dbReference>
<dbReference type="EMBL" id="BRXW01000727">
    <property type="protein sequence ID" value="GMH75480.1"/>
    <property type="molecule type" value="Genomic_DNA"/>
</dbReference>
<dbReference type="GO" id="GO:0001097">
    <property type="term" value="F:TFIIH-class transcription factor complex binding"/>
    <property type="evidence" value="ECO:0007669"/>
    <property type="project" value="TreeGrafter"/>
</dbReference>
<keyword evidence="3" id="KW-1185">Reference proteome</keyword>